<name>A0A1J1I8A4_9DIPT</name>
<sequence length="99" mass="11131">MIEENNDNLSTDADIKVDTLSFKIIMNVKKTTSRVIIPTIGTDIQASIVRVFPKEKFRMRGNLLRRKGTESSMTYAHSSRMLLKIEALSVVTFLGPMLG</sequence>
<evidence type="ECO:0000313" key="2">
    <source>
        <dbReference type="Proteomes" id="UP000183832"/>
    </source>
</evidence>
<keyword evidence="2" id="KW-1185">Reference proteome</keyword>
<dbReference type="EMBL" id="CVRI01000044">
    <property type="protein sequence ID" value="CRK96496.1"/>
    <property type="molecule type" value="Genomic_DNA"/>
</dbReference>
<organism evidence="1 2">
    <name type="scientific">Clunio marinus</name>
    <dbReference type="NCBI Taxonomy" id="568069"/>
    <lineage>
        <taxon>Eukaryota</taxon>
        <taxon>Metazoa</taxon>
        <taxon>Ecdysozoa</taxon>
        <taxon>Arthropoda</taxon>
        <taxon>Hexapoda</taxon>
        <taxon>Insecta</taxon>
        <taxon>Pterygota</taxon>
        <taxon>Neoptera</taxon>
        <taxon>Endopterygota</taxon>
        <taxon>Diptera</taxon>
        <taxon>Nematocera</taxon>
        <taxon>Chironomoidea</taxon>
        <taxon>Chironomidae</taxon>
        <taxon>Clunio</taxon>
    </lineage>
</organism>
<dbReference type="AlphaFoldDB" id="A0A1J1I8A4"/>
<protein>
    <submittedName>
        <fullName evidence="1">CLUMA_CG010219, isoform A</fullName>
    </submittedName>
</protein>
<reference evidence="1 2" key="1">
    <citation type="submission" date="2015-04" db="EMBL/GenBank/DDBJ databases">
        <authorList>
            <person name="Syromyatnikov M.Y."/>
            <person name="Popov V.N."/>
        </authorList>
    </citation>
    <scope>NUCLEOTIDE SEQUENCE [LARGE SCALE GENOMIC DNA]</scope>
</reference>
<accession>A0A1J1I8A4</accession>
<evidence type="ECO:0000313" key="1">
    <source>
        <dbReference type="EMBL" id="CRK96496.1"/>
    </source>
</evidence>
<proteinExistence type="predicted"/>
<dbReference type="Proteomes" id="UP000183832">
    <property type="component" value="Unassembled WGS sequence"/>
</dbReference>
<gene>
    <name evidence="1" type="ORF">CLUMA_CG010219</name>
</gene>